<evidence type="ECO:0000256" key="2">
    <source>
        <dbReference type="ARBA" id="ARBA00022643"/>
    </source>
</evidence>
<protein>
    <submittedName>
        <fullName evidence="6">Nitrilotriacetate monooxygenase component A</fullName>
        <ecNumber evidence="6">1.14.14.10</ecNumber>
    </submittedName>
</protein>
<dbReference type="Proteomes" id="UP000730618">
    <property type="component" value="Unassembled WGS sequence"/>
</dbReference>
<name>A0ABM8VNZ9_9BACL</name>
<comment type="caution">
    <text evidence="6">The sequence shown here is derived from an EMBL/GenBank/DDBJ whole genome shotgun (WGS) entry which is preliminary data.</text>
</comment>
<gene>
    <name evidence="6" type="primary">ntaA_2</name>
    <name evidence="6" type="ORF">PAECIP111802_05135</name>
</gene>
<sequence>MSTEKKHLKIGVFLAGTGHHVASWRHPDAQADGSISLDYFKRLAQTAERGKLDMLFLADSLSIGPDSHPNVLARFEPFTLLGALSQATSKIGLAATASTTYSEPFHVARQFASLDHLSGGRAAWNIVTSSIESTALNFSGEQHLEHSLRYQRAEEFVEIVRGLWDSWEDDALIRDKAAGAFFEPDKLHELNHKGDYFSVRGPLNVPRPPQGHPVLIQAGSSDSGQNLAARTADLIFTTQNHLKDAQAFYQNVKQKAVSFGRAPGDVSIMPGIVPFIGDTEQAALAKFRELQDLIIPSVGLKILSSYMGGLDLTQFPLDGPLPDLDIEVNAVKSRFQLIKDLAKRENFTILELSRYIAGSRGHNIFVGTAEQLADHFIRWVEEGACDGFNLMPPLLPEGLDLFVDRVVPILQERGVFRKEYEGDTLRDHLGLQRPASRYAK</sequence>
<evidence type="ECO:0000256" key="1">
    <source>
        <dbReference type="ARBA" id="ARBA00022630"/>
    </source>
</evidence>
<dbReference type="EC" id="1.14.14.10" evidence="6"/>
<accession>A0ABM8VNZ9</accession>
<dbReference type="GO" id="GO:0018529">
    <property type="term" value="F:nitrilotriacetate monooxygenase activity"/>
    <property type="evidence" value="ECO:0007669"/>
    <property type="project" value="UniProtKB-EC"/>
</dbReference>
<keyword evidence="2" id="KW-0288">FMN</keyword>
<dbReference type="InterPro" id="IPR016215">
    <property type="entry name" value="NTA_MOA"/>
</dbReference>
<dbReference type="PANTHER" id="PTHR30011:SF16">
    <property type="entry name" value="C2H2 FINGER DOMAIN TRANSCRIPTION FACTOR (EUROFUNG)-RELATED"/>
    <property type="match status" value="1"/>
</dbReference>
<dbReference type="PANTHER" id="PTHR30011">
    <property type="entry name" value="ALKANESULFONATE MONOOXYGENASE-RELATED"/>
    <property type="match status" value="1"/>
</dbReference>
<evidence type="ECO:0000256" key="3">
    <source>
        <dbReference type="ARBA" id="ARBA00023002"/>
    </source>
</evidence>
<dbReference type="PIRSF" id="PIRSF000337">
    <property type="entry name" value="NTA_MOA"/>
    <property type="match status" value="1"/>
</dbReference>
<dbReference type="RefSeq" id="WP_218101360.1">
    <property type="nucleotide sequence ID" value="NZ_CAJVCE010000017.1"/>
</dbReference>
<keyword evidence="3 6" id="KW-0560">Oxidoreductase</keyword>
<evidence type="ECO:0000313" key="6">
    <source>
        <dbReference type="EMBL" id="CAG7652094.1"/>
    </source>
</evidence>
<dbReference type="NCBIfam" id="TIGR03860">
    <property type="entry name" value="FMN_nitrolo"/>
    <property type="match status" value="1"/>
</dbReference>
<proteinExistence type="predicted"/>
<feature type="domain" description="Luciferase-like" evidence="5">
    <location>
        <begin position="20"/>
        <end position="383"/>
    </location>
</feature>
<organism evidence="6 7">
    <name type="scientific">Paenibacillus allorhizosphaerae</name>
    <dbReference type="NCBI Taxonomy" id="2849866"/>
    <lineage>
        <taxon>Bacteria</taxon>
        <taxon>Bacillati</taxon>
        <taxon>Bacillota</taxon>
        <taxon>Bacilli</taxon>
        <taxon>Bacillales</taxon>
        <taxon>Paenibacillaceae</taxon>
        <taxon>Paenibacillus</taxon>
    </lineage>
</organism>
<dbReference type="CDD" id="cd01095">
    <property type="entry name" value="Nitrilotriacetate_monoxgenase"/>
    <property type="match status" value="1"/>
</dbReference>
<evidence type="ECO:0000313" key="7">
    <source>
        <dbReference type="Proteomes" id="UP000730618"/>
    </source>
</evidence>
<keyword evidence="4 6" id="KW-0503">Monooxygenase</keyword>
<dbReference type="EMBL" id="CAJVCE010000017">
    <property type="protein sequence ID" value="CAG7652094.1"/>
    <property type="molecule type" value="Genomic_DNA"/>
</dbReference>
<evidence type="ECO:0000259" key="5">
    <source>
        <dbReference type="Pfam" id="PF00296"/>
    </source>
</evidence>
<evidence type="ECO:0000256" key="4">
    <source>
        <dbReference type="ARBA" id="ARBA00023033"/>
    </source>
</evidence>
<reference evidence="6 7" key="1">
    <citation type="submission" date="2021-06" db="EMBL/GenBank/DDBJ databases">
        <authorList>
            <person name="Criscuolo A."/>
        </authorList>
    </citation>
    <scope>NUCLEOTIDE SEQUENCE [LARGE SCALE GENOMIC DNA]</scope>
    <source>
        <strain evidence="7">CIP 111802</strain>
    </source>
</reference>
<keyword evidence="1" id="KW-0285">Flavoprotein</keyword>
<keyword evidence="7" id="KW-1185">Reference proteome</keyword>
<dbReference type="Pfam" id="PF00296">
    <property type="entry name" value="Bac_luciferase"/>
    <property type="match status" value="1"/>
</dbReference>
<dbReference type="InterPro" id="IPR051260">
    <property type="entry name" value="Diverse_substr_monoxygenases"/>
</dbReference>
<dbReference type="InterPro" id="IPR011251">
    <property type="entry name" value="Luciferase-like_dom"/>
</dbReference>